<feature type="compositionally biased region" description="Acidic residues" evidence="2">
    <location>
        <begin position="456"/>
        <end position="470"/>
    </location>
</feature>
<dbReference type="AlphaFoldDB" id="A0AA39ZDY3"/>
<dbReference type="InterPro" id="IPR056024">
    <property type="entry name" value="DUF7605"/>
</dbReference>
<feature type="domain" description="Dynamin N-terminal" evidence="3">
    <location>
        <begin position="81"/>
        <end position="311"/>
    </location>
</feature>
<evidence type="ECO:0000313" key="6">
    <source>
        <dbReference type="Proteomes" id="UP001174997"/>
    </source>
</evidence>
<reference evidence="5" key="1">
    <citation type="submission" date="2023-06" db="EMBL/GenBank/DDBJ databases">
        <title>Genome-scale phylogeny and comparative genomics of the fungal order Sordariales.</title>
        <authorList>
            <consortium name="Lawrence Berkeley National Laboratory"/>
            <person name="Hensen N."/>
            <person name="Bonometti L."/>
            <person name="Westerberg I."/>
            <person name="Brannstrom I.O."/>
            <person name="Guillou S."/>
            <person name="Cros-Aarteil S."/>
            <person name="Calhoun S."/>
            <person name="Haridas S."/>
            <person name="Kuo A."/>
            <person name="Mondo S."/>
            <person name="Pangilinan J."/>
            <person name="Riley R."/>
            <person name="Labutti K."/>
            <person name="Andreopoulos B."/>
            <person name="Lipzen A."/>
            <person name="Chen C."/>
            <person name="Yanf M."/>
            <person name="Daum C."/>
            <person name="Ng V."/>
            <person name="Clum A."/>
            <person name="Steindorff A."/>
            <person name="Ohm R."/>
            <person name="Martin F."/>
            <person name="Silar P."/>
            <person name="Natvig D."/>
            <person name="Lalanne C."/>
            <person name="Gautier V."/>
            <person name="Ament-Velasquez S.L."/>
            <person name="Kruys A."/>
            <person name="Hutchinson M.I."/>
            <person name="Powell A.J."/>
            <person name="Barry K."/>
            <person name="Miller A.N."/>
            <person name="Grigoriev I.V."/>
            <person name="Debuchy R."/>
            <person name="Gladieux P."/>
            <person name="Thoren M.H."/>
            <person name="Johannesson H."/>
        </authorList>
    </citation>
    <scope>NUCLEOTIDE SEQUENCE</scope>
    <source>
        <strain evidence="5">CBS 307.81</strain>
    </source>
</reference>
<evidence type="ECO:0000256" key="1">
    <source>
        <dbReference type="SAM" id="Coils"/>
    </source>
</evidence>
<dbReference type="Proteomes" id="UP001174997">
    <property type="component" value="Unassembled WGS sequence"/>
</dbReference>
<name>A0AA39ZDY3_9PEZI</name>
<dbReference type="PANTHER" id="PTHR36681">
    <property type="entry name" value="NUCLEAR GTPASE, GERMINAL CENTER-ASSOCIATED, TANDEM DUPLICATE 3"/>
    <property type="match status" value="1"/>
</dbReference>
<evidence type="ECO:0000259" key="3">
    <source>
        <dbReference type="Pfam" id="PF00350"/>
    </source>
</evidence>
<feature type="compositionally biased region" description="Basic and acidic residues" evidence="2">
    <location>
        <begin position="471"/>
        <end position="500"/>
    </location>
</feature>
<feature type="region of interest" description="Disordered" evidence="2">
    <location>
        <begin position="1000"/>
        <end position="1092"/>
    </location>
</feature>
<evidence type="ECO:0000256" key="2">
    <source>
        <dbReference type="SAM" id="MobiDB-lite"/>
    </source>
</evidence>
<evidence type="ECO:0000313" key="5">
    <source>
        <dbReference type="EMBL" id="KAK0668719.1"/>
    </source>
</evidence>
<feature type="compositionally biased region" description="Basic and acidic residues" evidence="2">
    <location>
        <begin position="1050"/>
        <end position="1059"/>
    </location>
</feature>
<feature type="domain" description="DUF7605" evidence="4">
    <location>
        <begin position="733"/>
        <end position="897"/>
    </location>
</feature>
<dbReference type="Pfam" id="PF00350">
    <property type="entry name" value="Dynamin_N"/>
    <property type="match status" value="1"/>
</dbReference>
<accession>A0AA39ZDY3</accession>
<dbReference type="EMBL" id="JAULSY010000052">
    <property type="protein sequence ID" value="KAK0668719.1"/>
    <property type="molecule type" value="Genomic_DNA"/>
</dbReference>
<comment type="caution">
    <text evidence="5">The sequence shown here is derived from an EMBL/GenBank/DDBJ whole genome shotgun (WGS) entry which is preliminary data.</text>
</comment>
<dbReference type="SUPFAM" id="SSF52540">
    <property type="entry name" value="P-loop containing nucleoside triphosphate hydrolases"/>
    <property type="match status" value="1"/>
</dbReference>
<organism evidence="5 6">
    <name type="scientific">Cercophora samala</name>
    <dbReference type="NCBI Taxonomy" id="330535"/>
    <lineage>
        <taxon>Eukaryota</taxon>
        <taxon>Fungi</taxon>
        <taxon>Dikarya</taxon>
        <taxon>Ascomycota</taxon>
        <taxon>Pezizomycotina</taxon>
        <taxon>Sordariomycetes</taxon>
        <taxon>Sordariomycetidae</taxon>
        <taxon>Sordariales</taxon>
        <taxon>Lasiosphaeriaceae</taxon>
        <taxon>Cercophora</taxon>
    </lineage>
</organism>
<dbReference type="InterPro" id="IPR045063">
    <property type="entry name" value="Dynamin_N"/>
</dbReference>
<feature type="coiled-coil region" evidence="1">
    <location>
        <begin position="362"/>
        <end position="396"/>
    </location>
</feature>
<keyword evidence="6" id="KW-1185">Reference proteome</keyword>
<dbReference type="PANTHER" id="PTHR36681:SF3">
    <property type="entry name" value="NUCLEAR GTPASE, GERMINAL CENTER-ASSOCIATED, TANDEM DUPLICATE 3"/>
    <property type="match status" value="1"/>
</dbReference>
<feature type="region of interest" description="Disordered" evidence="2">
    <location>
        <begin position="408"/>
        <end position="500"/>
    </location>
</feature>
<sequence>MAGVKHEPENNPGAAQGYLKRLINESAPERLEAGVAVGVKQLEILKAPLLEVLPVGTTQAPQWIKSIEELERLAKPTRTIVGVVGNTGAGKSSVISAVLDEERLLPTNCMRACTASPTEISYNYSDDPLELYRAEVDFITADDWLRDLRALFSDLLDGNGEVSRESSNQDSDAGIAYAKIKAVYPQKTKESMALSSPEDMVKEPAIARVLGTTKKLRATTSAALYRLLQEYVDSREKNSEKKIEYWPLIKVVRIYTKAAALSTGACLVDLPGVQDSNAARAAVAANYMKACTGLWIVAPITRAVDDKTAKSLLGDSFRRQLKYDGTYSAVTFICSKTDDISETEAADSLGITDDLAPSWRKIDELEDNVRDIKKQMADLKDEKKACQELTEQVNDEWDRWYELKEQLDKGNTVYAPGPPDSPGKKRKRQSTSSPEKRRKRKSPDFDDSDFSASEGSDGDSDKENEDEFQESEDRPPLTKEQIDEKMKSLRDEKKDIRERKKNIEEKERDFRGQIKAYNAEKEALMDEIRNICIQGRNEYSRGAIKQDFAMGIKELDQENAAEEDEDNFDPDVDIRDYDAVAKSLPVFCVSSRAFQKLSGRLQRDRNSSSGFLSLDDTEVPQLQAHAKKLTEAGRAANARRFLNSLTQLMNSMTMWATNDGTRSNLTDKEKRQEDTRIRNQLNKLEQDLETALQKCYADMGRQLYENIYANFDKFIPDAAQLAPQTATGWGAPRDMGGLVWATYKATCRRYGVYTGAAGPKDFNAELFDPISRQLPSGWERAFQRRLPDCLNAFVARFKAVLREFHAEAIKRAVDRSNNYHGVTMLGQQLETHSQGLIDIATQAITTIQERQRDASRSFEPVIQDQMRPAYDGCTEERGPGSYKRMKALMIDHVTRNQEVMFRTATGNVQQALDGMCKEIRQQLEDCIAEKHASIMRDYLAVLIGAEAAEHKGLPRMERMLRAEMVPLLAGIDEAFKILYEKPPAKPEPAQAEPAVSKIEAAQTGPVVNDASQDTSVKNETFSDASAVQEGHAVADDSNEEMQDAPAVGEHQLEDRKPLLEELEQQGSDLAPANPGATVADDSAFIKPEPEVY</sequence>
<proteinExistence type="predicted"/>
<dbReference type="Pfam" id="PF24564">
    <property type="entry name" value="DUF7605"/>
    <property type="match status" value="1"/>
</dbReference>
<keyword evidence="1" id="KW-0175">Coiled coil</keyword>
<feature type="compositionally biased region" description="Polar residues" evidence="2">
    <location>
        <begin position="1009"/>
        <end position="1025"/>
    </location>
</feature>
<dbReference type="Gene3D" id="3.40.50.300">
    <property type="entry name" value="P-loop containing nucleotide triphosphate hydrolases"/>
    <property type="match status" value="1"/>
</dbReference>
<dbReference type="InterPro" id="IPR027417">
    <property type="entry name" value="P-loop_NTPase"/>
</dbReference>
<evidence type="ECO:0000259" key="4">
    <source>
        <dbReference type="Pfam" id="PF24564"/>
    </source>
</evidence>
<protein>
    <submittedName>
        <fullName evidence="5">Nuclear GTPase SLIP-GC</fullName>
    </submittedName>
</protein>
<gene>
    <name evidence="5" type="ORF">QBC41DRAFT_393342</name>
</gene>